<gene>
    <name evidence="8" type="ORF">RCOM_1047710</name>
</gene>
<dbReference type="PANTHER" id="PTHR19317">
    <property type="entry name" value="PRENYLATED RAB ACCEPTOR 1-RELATED"/>
    <property type="match status" value="1"/>
</dbReference>
<dbReference type="GO" id="GO:0016192">
    <property type="term" value="P:vesicle-mediated transport"/>
    <property type="evidence" value="ECO:0000318"/>
    <property type="project" value="GO_Central"/>
</dbReference>
<dbReference type="Pfam" id="PF03208">
    <property type="entry name" value="PRA1"/>
    <property type="match status" value="1"/>
</dbReference>
<feature type="transmembrane region" description="Helical" evidence="7">
    <location>
        <begin position="89"/>
        <end position="105"/>
    </location>
</feature>
<dbReference type="Proteomes" id="UP000008311">
    <property type="component" value="Unassembled WGS sequence"/>
</dbReference>
<comment type="function">
    <text evidence="1 7">May be involved in both secretory and endocytic intracellular trafficking in the endosomal/prevacuolar compartments.</text>
</comment>
<sequence length="205" mass="23002">MTTYGTIPAESLPSSKLRILLNAREKIESNLGTRRPWREMMQLQSFNLPTTFHETVQSIKMNAAYFRYNYVIIILVILFLSLLWHPISLIVFIIMMAAWLFLYFLREGDPLVVFDIVMHDNAVMTLLLTVTVMVLLFTNVSDNIIIALFVGVVVVVVHGAIRSTDDLKYIEDEEEGFGSVGVLRSGDNAGIVPLKNPASSSFSAS</sequence>
<evidence type="ECO:0000256" key="2">
    <source>
        <dbReference type="ARBA" id="ARBA00004127"/>
    </source>
</evidence>
<keyword evidence="6 7" id="KW-0472">Membrane</keyword>
<evidence type="ECO:0000256" key="4">
    <source>
        <dbReference type="ARBA" id="ARBA00022692"/>
    </source>
</evidence>
<protein>
    <recommendedName>
        <fullName evidence="7">PRA1 family protein</fullName>
    </recommendedName>
</protein>
<keyword evidence="9" id="KW-1185">Reference proteome</keyword>
<evidence type="ECO:0000313" key="8">
    <source>
        <dbReference type="EMBL" id="EEF48093.1"/>
    </source>
</evidence>
<accession>B9RK95</accession>
<keyword evidence="7" id="KW-0813">Transport</keyword>
<reference evidence="9" key="1">
    <citation type="journal article" date="2010" name="Nat. Biotechnol.">
        <title>Draft genome sequence of the oilseed species Ricinus communis.</title>
        <authorList>
            <person name="Chan A.P."/>
            <person name="Crabtree J."/>
            <person name="Zhao Q."/>
            <person name="Lorenzi H."/>
            <person name="Orvis J."/>
            <person name="Puiu D."/>
            <person name="Melake-Berhan A."/>
            <person name="Jones K.M."/>
            <person name="Redman J."/>
            <person name="Chen G."/>
            <person name="Cahoon E.B."/>
            <person name="Gedil M."/>
            <person name="Stanke M."/>
            <person name="Haas B.J."/>
            <person name="Wortman J.R."/>
            <person name="Fraser-Liggett C.M."/>
            <person name="Ravel J."/>
            <person name="Rabinowicz P.D."/>
        </authorList>
    </citation>
    <scope>NUCLEOTIDE SEQUENCE [LARGE SCALE GENOMIC DNA]</scope>
    <source>
        <strain evidence="9">cv. Hale</strain>
    </source>
</reference>
<dbReference type="EMBL" id="EQ973784">
    <property type="protein sequence ID" value="EEF48093.1"/>
    <property type="molecule type" value="Genomic_DNA"/>
</dbReference>
<keyword evidence="4 7" id="KW-0812">Transmembrane</keyword>
<evidence type="ECO:0000256" key="5">
    <source>
        <dbReference type="ARBA" id="ARBA00022989"/>
    </source>
</evidence>
<dbReference type="KEGG" id="rcu:8272576"/>
<name>B9RK95_RICCO</name>
<feature type="transmembrane region" description="Helical" evidence="7">
    <location>
        <begin position="117"/>
        <end position="138"/>
    </location>
</feature>
<evidence type="ECO:0000256" key="1">
    <source>
        <dbReference type="ARBA" id="ARBA00002501"/>
    </source>
</evidence>
<comment type="subcellular location">
    <subcellularLocation>
        <location evidence="2">Endomembrane system</location>
        <topology evidence="2">Multi-pass membrane protein</topology>
    </subcellularLocation>
    <subcellularLocation>
        <location evidence="7">Membrane</location>
        <topology evidence="7">Multi-pass membrane protein</topology>
    </subcellularLocation>
</comment>
<evidence type="ECO:0000256" key="3">
    <source>
        <dbReference type="ARBA" id="ARBA00006483"/>
    </source>
</evidence>
<evidence type="ECO:0000256" key="7">
    <source>
        <dbReference type="RuleBase" id="RU363107"/>
    </source>
</evidence>
<dbReference type="AlphaFoldDB" id="B9RK95"/>
<dbReference type="OrthoDB" id="63113at2759"/>
<dbReference type="GO" id="GO:0016020">
    <property type="term" value="C:membrane"/>
    <property type="evidence" value="ECO:0007669"/>
    <property type="project" value="UniProtKB-SubCell"/>
</dbReference>
<dbReference type="PANTHER" id="PTHR19317:SF76">
    <property type="entry name" value="PRA1 FAMILY PROTEIN C"/>
    <property type="match status" value="1"/>
</dbReference>
<feature type="transmembrane region" description="Helical" evidence="7">
    <location>
        <begin position="144"/>
        <end position="161"/>
    </location>
</feature>
<evidence type="ECO:0000256" key="6">
    <source>
        <dbReference type="ARBA" id="ARBA00023136"/>
    </source>
</evidence>
<comment type="similarity">
    <text evidence="3 7">Belongs to the PRA1 family.</text>
</comment>
<dbReference type="InParanoid" id="B9RK95"/>
<dbReference type="OMA" id="MNYAIII"/>
<keyword evidence="5 7" id="KW-1133">Transmembrane helix</keyword>
<dbReference type="eggNOG" id="KOG3142">
    <property type="taxonomic scope" value="Eukaryota"/>
</dbReference>
<evidence type="ECO:0000313" key="9">
    <source>
        <dbReference type="Proteomes" id="UP000008311"/>
    </source>
</evidence>
<proteinExistence type="inferred from homology"/>
<dbReference type="GO" id="GO:0005783">
    <property type="term" value="C:endoplasmic reticulum"/>
    <property type="evidence" value="ECO:0000318"/>
    <property type="project" value="GO_Central"/>
</dbReference>
<organism evidence="8 9">
    <name type="scientific">Ricinus communis</name>
    <name type="common">Castor bean</name>
    <dbReference type="NCBI Taxonomy" id="3988"/>
    <lineage>
        <taxon>Eukaryota</taxon>
        <taxon>Viridiplantae</taxon>
        <taxon>Streptophyta</taxon>
        <taxon>Embryophyta</taxon>
        <taxon>Tracheophyta</taxon>
        <taxon>Spermatophyta</taxon>
        <taxon>Magnoliopsida</taxon>
        <taxon>eudicotyledons</taxon>
        <taxon>Gunneridae</taxon>
        <taxon>Pentapetalae</taxon>
        <taxon>rosids</taxon>
        <taxon>fabids</taxon>
        <taxon>Malpighiales</taxon>
        <taxon>Euphorbiaceae</taxon>
        <taxon>Acalyphoideae</taxon>
        <taxon>Acalypheae</taxon>
        <taxon>Ricinus</taxon>
    </lineage>
</organism>
<dbReference type="GO" id="GO:0005794">
    <property type="term" value="C:Golgi apparatus"/>
    <property type="evidence" value="ECO:0000318"/>
    <property type="project" value="GO_Central"/>
</dbReference>
<dbReference type="InterPro" id="IPR004895">
    <property type="entry name" value="Prenylated_rab_accept_PRA1"/>
</dbReference>